<dbReference type="OrthoDB" id="9788959at2"/>
<dbReference type="EMBL" id="CP040749">
    <property type="protein sequence ID" value="QCX39377.1"/>
    <property type="molecule type" value="Genomic_DNA"/>
</dbReference>
<sequence>MKNILYATDYSKYSVTALQYAYQLSTKMNIQLKVIHVFHYPSTLLNIVGDTEPDFGVNYFEKHASKLEQFCIDNLGYDLKNITVEAVENKSVLNGIIEKAQELDSTFVVVGTKGNGTIKDFIMGNTTKNLIEKSLFPILSIPYQKRISKIKTIVYATAFEEDDIHAICKLTEIAEPLKSEIKVVHASLKNEYPGEVQMAWFKEMIANKIKYEKINFEVISSDDVFNSLRLYAEKNDADLIAMLDRKKGGFIKKLLNKDTVLLMNDYGKYPLISFNVSNCLKLNLS</sequence>
<dbReference type="Pfam" id="PF00582">
    <property type="entry name" value="Usp"/>
    <property type="match status" value="1"/>
</dbReference>
<dbReference type="SUPFAM" id="SSF52402">
    <property type="entry name" value="Adenine nucleotide alpha hydrolases-like"/>
    <property type="match status" value="2"/>
</dbReference>
<evidence type="ECO:0000313" key="4">
    <source>
        <dbReference type="Proteomes" id="UP000306229"/>
    </source>
</evidence>
<proteinExistence type="inferred from homology"/>
<gene>
    <name evidence="3" type="ORF">FF125_13360</name>
</gene>
<protein>
    <recommendedName>
        <fullName evidence="2">UspA domain-containing protein</fullName>
    </recommendedName>
</protein>
<dbReference type="PANTHER" id="PTHR46268:SF26">
    <property type="entry name" value="UNIVERSAL STRESS PROTEIN MJ0577"/>
    <property type="match status" value="1"/>
</dbReference>
<dbReference type="Proteomes" id="UP000306229">
    <property type="component" value="Chromosome"/>
</dbReference>
<dbReference type="InterPro" id="IPR006015">
    <property type="entry name" value="Universal_stress_UspA"/>
</dbReference>
<organism evidence="3 4">
    <name type="scientific">Aureibaculum algae</name>
    <dbReference type="NCBI Taxonomy" id="2584122"/>
    <lineage>
        <taxon>Bacteria</taxon>
        <taxon>Pseudomonadati</taxon>
        <taxon>Bacteroidota</taxon>
        <taxon>Flavobacteriia</taxon>
        <taxon>Flavobacteriales</taxon>
        <taxon>Flavobacteriaceae</taxon>
        <taxon>Aureibaculum</taxon>
    </lineage>
</organism>
<dbReference type="InterPro" id="IPR006016">
    <property type="entry name" value="UspA"/>
</dbReference>
<name>A0A5B7TWV7_9FLAO</name>
<evidence type="ECO:0000256" key="1">
    <source>
        <dbReference type="ARBA" id="ARBA00008791"/>
    </source>
</evidence>
<dbReference type="InterPro" id="IPR014729">
    <property type="entry name" value="Rossmann-like_a/b/a_fold"/>
</dbReference>
<keyword evidence="4" id="KW-1185">Reference proteome</keyword>
<dbReference type="RefSeq" id="WP_138950235.1">
    <property type="nucleotide sequence ID" value="NZ_CP040749.1"/>
</dbReference>
<dbReference type="PANTHER" id="PTHR46268">
    <property type="entry name" value="STRESS RESPONSE PROTEIN NHAX"/>
    <property type="match status" value="1"/>
</dbReference>
<dbReference type="PRINTS" id="PR01438">
    <property type="entry name" value="UNVRSLSTRESS"/>
</dbReference>
<comment type="similarity">
    <text evidence="1">Belongs to the universal stress protein A family.</text>
</comment>
<feature type="domain" description="UspA" evidence="2">
    <location>
        <begin position="1"/>
        <end position="139"/>
    </location>
</feature>
<accession>A0A5B7TWV7</accession>
<evidence type="ECO:0000313" key="3">
    <source>
        <dbReference type="EMBL" id="QCX39377.1"/>
    </source>
</evidence>
<dbReference type="Gene3D" id="3.40.50.620">
    <property type="entry name" value="HUPs"/>
    <property type="match status" value="2"/>
</dbReference>
<dbReference type="KEGG" id="fbe:FF125_13360"/>
<dbReference type="CDD" id="cd00293">
    <property type="entry name" value="USP-like"/>
    <property type="match status" value="1"/>
</dbReference>
<dbReference type="AlphaFoldDB" id="A0A5B7TWV7"/>
<evidence type="ECO:0000259" key="2">
    <source>
        <dbReference type="Pfam" id="PF00582"/>
    </source>
</evidence>
<reference evidence="3 4" key="1">
    <citation type="submission" date="2019-05" db="EMBL/GenBank/DDBJ databases">
        <title>Algicella ahnfeltiae gen. nov., sp. nov., a novel marine bacterium of the family Flavobacteriaceae isolated from a red alga.</title>
        <authorList>
            <person name="Nedashkovskaya O.I."/>
            <person name="Kukhlevskiy A.D."/>
            <person name="Kim S.-G."/>
            <person name="Zhukova N.V."/>
            <person name="Mikhailov V.V."/>
        </authorList>
    </citation>
    <scope>NUCLEOTIDE SEQUENCE [LARGE SCALE GENOMIC DNA]</scope>
    <source>
        <strain evidence="3 4">10Alg115</strain>
    </source>
</reference>